<feature type="transmembrane region" description="Helical" evidence="10">
    <location>
        <begin position="56"/>
        <end position="80"/>
    </location>
</feature>
<organism evidence="13 14">
    <name type="scientific">Cordyceps confragosa</name>
    <name type="common">Lecanicillium lecanii</name>
    <dbReference type="NCBI Taxonomy" id="2714763"/>
    <lineage>
        <taxon>Eukaryota</taxon>
        <taxon>Fungi</taxon>
        <taxon>Dikarya</taxon>
        <taxon>Ascomycota</taxon>
        <taxon>Pezizomycotina</taxon>
        <taxon>Sordariomycetes</taxon>
        <taxon>Hypocreomycetidae</taxon>
        <taxon>Hypocreales</taxon>
        <taxon>Cordycipitaceae</taxon>
        <taxon>Akanthomyces</taxon>
    </lineage>
</organism>
<feature type="domain" description="ABC transmembrane type-1" evidence="12">
    <location>
        <begin position="875"/>
        <end position="1118"/>
    </location>
</feature>
<dbReference type="GO" id="GO:0016887">
    <property type="term" value="F:ATP hydrolysis activity"/>
    <property type="evidence" value="ECO:0007669"/>
    <property type="project" value="InterPro"/>
</dbReference>
<reference evidence="13 14" key="1">
    <citation type="submission" date="2016-03" db="EMBL/GenBank/DDBJ databases">
        <title>Fine-scale spatial genetic structure of a fungal parasite of coffee scale insects.</title>
        <authorList>
            <person name="Jackson D."/>
            <person name="Zemenick K.A."/>
            <person name="Malloure B."/>
            <person name="Quandt C.A."/>
            <person name="James T.Y."/>
        </authorList>
    </citation>
    <scope>NUCLEOTIDE SEQUENCE [LARGE SCALE GENOMIC DNA]</scope>
    <source>
        <strain evidence="13 14">UM487</strain>
    </source>
</reference>
<protein>
    <recommendedName>
        <fullName evidence="15">ABC transporter domain-containing protein</fullName>
    </recommendedName>
</protein>
<feature type="transmembrane region" description="Helical" evidence="10">
    <location>
        <begin position="86"/>
        <end position="104"/>
    </location>
</feature>
<feature type="transmembrane region" description="Helical" evidence="10">
    <location>
        <begin position="23"/>
        <end position="44"/>
    </location>
</feature>
<dbReference type="InterPro" id="IPR003439">
    <property type="entry name" value="ABC_transporter-like_ATP-bd"/>
</dbReference>
<evidence type="ECO:0000256" key="4">
    <source>
        <dbReference type="ARBA" id="ARBA00022692"/>
    </source>
</evidence>
<dbReference type="OrthoDB" id="4868595at2759"/>
<dbReference type="Gene3D" id="3.40.50.300">
    <property type="entry name" value="P-loop containing nucleotide triphosphate hydrolases"/>
    <property type="match status" value="2"/>
</dbReference>
<evidence type="ECO:0000256" key="2">
    <source>
        <dbReference type="ARBA" id="ARBA00022448"/>
    </source>
</evidence>
<dbReference type="Pfam" id="PF00664">
    <property type="entry name" value="ABC_membrane"/>
    <property type="match status" value="2"/>
</dbReference>
<gene>
    <name evidence="13" type="ORF">LLEC1_05009</name>
</gene>
<dbReference type="SUPFAM" id="SSF90123">
    <property type="entry name" value="ABC transporter transmembrane region"/>
    <property type="match status" value="2"/>
</dbReference>
<feature type="domain" description="ABC transporter" evidence="11">
    <location>
        <begin position="596"/>
        <end position="828"/>
    </location>
</feature>
<name>A0A179IIH8_CORDF</name>
<dbReference type="Proteomes" id="UP000243081">
    <property type="component" value="Unassembled WGS sequence"/>
</dbReference>
<keyword evidence="4 10" id="KW-0812">Transmembrane</keyword>
<feature type="domain" description="ABC transporter" evidence="11">
    <location>
        <begin position="1193"/>
        <end position="1432"/>
    </location>
</feature>
<dbReference type="InterPro" id="IPR017871">
    <property type="entry name" value="ABC_transporter-like_CS"/>
</dbReference>
<dbReference type="SMART" id="SM00382">
    <property type="entry name" value="AAA"/>
    <property type="match status" value="2"/>
</dbReference>
<dbReference type="CDD" id="cd18580">
    <property type="entry name" value="ABC_6TM_ABCC_D2"/>
    <property type="match status" value="1"/>
</dbReference>
<evidence type="ECO:0000313" key="13">
    <source>
        <dbReference type="EMBL" id="OAR02083.1"/>
    </source>
</evidence>
<dbReference type="InterPro" id="IPR027417">
    <property type="entry name" value="P-loop_NTPase"/>
</dbReference>
<evidence type="ECO:0000256" key="1">
    <source>
        <dbReference type="ARBA" id="ARBA00004651"/>
    </source>
</evidence>
<dbReference type="SUPFAM" id="SSF52540">
    <property type="entry name" value="P-loop containing nucleoside triphosphate hydrolases"/>
    <property type="match status" value="2"/>
</dbReference>
<evidence type="ECO:0000313" key="14">
    <source>
        <dbReference type="Proteomes" id="UP000243081"/>
    </source>
</evidence>
<keyword evidence="14" id="KW-1185">Reference proteome</keyword>
<keyword evidence="3" id="KW-1003">Cell membrane</keyword>
<feature type="domain" description="ABC transmembrane type-1" evidence="12">
    <location>
        <begin position="265"/>
        <end position="544"/>
    </location>
</feature>
<dbReference type="GO" id="GO:0140359">
    <property type="term" value="F:ABC-type transporter activity"/>
    <property type="evidence" value="ECO:0007669"/>
    <property type="project" value="InterPro"/>
</dbReference>
<evidence type="ECO:0000256" key="10">
    <source>
        <dbReference type="SAM" id="Phobius"/>
    </source>
</evidence>
<keyword evidence="7 10" id="KW-1133">Transmembrane helix</keyword>
<feature type="compositionally biased region" description="Polar residues" evidence="9">
    <location>
        <begin position="570"/>
        <end position="587"/>
    </location>
</feature>
<dbReference type="GO" id="GO:0005524">
    <property type="term" value="F:ATP binding"/>
    <property type="evidence" value="ECO:0007669"/>
    <property type="project" value="UniProtKB-KW"/>
</dbReference>
<dbReference type="InterPro" id="IPR003593">
    <property type="entry name" value="AAA+_ATPase"/>
</dbReference>
<evidence type="ECO:0000256" key="5">
    <source>
        <dbReference type="ARBA" id="ARBA00022741"/>
    </source>
</evidence>
<dbReference type="InterPro" id="IPR036640">
    <property type="entry name" value="ABC1_TM_sf"/>
</dbReference>
<feature type="transmembrane region" description="Helical" evidence="10">
    <location>
        <begin position="116"/>
        <end position="138"/>
    </location>
</feature>
<feature type="transmembrane region" description="Helical" evidence="10">
    <location>
        <begin position="913"/>
        <end position="940"/>
    </location>
</feature>
<evidence type="ECO:0008006" key="15">
    <source>
        <dbReference type="Google" id="ProtNLM"/>
    </source>
</evidence>
<dbReference type="GO" id="GO:0005886">
    <property type="term" value="C:plasma membrane"/>
    <property type="evidence" value="ECO:0007669"/>
    <property type="project" value="UniProtKB-SubCell"/>
</dbReference>
<dbReference type="EMBL" id="LUKN01000865">
    <property type="protein sequence ID" value="OAR02083.1"/>
    <property type="molecule type" value="Genomic_DNA"/>
</dbReference>
<dbReference type="PANTHER" id="PTHR24223">
    <property type="entry name" value="ATP-BINDING CASSETTE SUB-FAMILY C"/>
    <property type="match status" value="1"/>
</dbReference>
<dbReference type="PROSITE" id="PS00211">
    <property type="entry name" value="ABC_TRANSPORTER_1"/>
    <property type="match status" value="2"/>
</dbReference>
<keyword evidence="2" id="KW-0813">Transport</keyword>
<feature type="transmembrane region" description="Helical" evidence="10">
    <location>
        <begin position="402"/>
        <end position="419"/>
    </location>
</feature>
<keyword evidence="5" id="KW-0547">Nucleotide-binding</keyword>
<dbReference type="InterPro" id="IPR044726">
    <property type="entry name" value="ABCC_6TM_D2"/>
</dbReference>
<comment type="subcellular location">
    <subcellularLocation>
        <location evidence="1">Cell membrane</location>
        <topology evidence="1">Multi-pass membrane protein</topology>
    </subcellularLocation>
</comment>
<feature type="region of interest" description="Disordered" evidence="9">
    <location>
        <begin position="566"/>
        <end position="587"/>
    </location>
</feature>
<keyword evidence="6" id="KW-0067">ATP-binding</keyword>
<feature type="transmembrane region" description="Helical" evidence="10">
    <location>
        <begin position="875"/>
        <end position="893"/>
    </location>
</feature>
<keyword evidence="8 10" id="KW-0472">Membrane</keyword>
<dbReference type="Gene3D" id="1.20.1560.10">
    <property type="entry name" value="ABC transporter type 1, transmembrane domain"/>
    <property type="match status" value="2"/>
</dbReference>
<accession>A0A179IIH8</accession>
<dbReference type="InterPro" id="IPR050173">
    <property type="entry name" value="ABC_transporter_C-like"/>
</dbReference>
<dbReference type="PANTHER" id="PTHR24223:SF399">
    <property type="entry name" value="ABC TRANSPORTER ATNG"/>
    <property type="match status" value="1"/>
</dbReference>
<evidence type="ECO:0000256" key="7">
    <source>
        <dbReference type="ARBA" id="ARBA00022989"/>
    </source>
</evidence>
<feature type="transmembrane region" description="Helical" evidence="10">
    <location>
        <begin position="244"/>
        <end position="272"/>
    </location>
</feature>
<dbReference type="InterPro" id="IPR011527">
    <property type="entry name" value="ABC1_TM_dom"/>
</dbReference>
<evidence type="ECO:0000256" key="3">
    <source>
        <dbReference type="ARBA" id="ARBA00022475"/>
    </source>
</evidence>
<dbReference type="PROSITE" id="PS50893">
    <property type="entry name" value="ABC_TRANSPORTER_2"/>
    <property type="match status" value="2"/>
</dbReference>
<evidence type="ECO:0000256" key="8">
    <source>
        <dbReference type="ARBA" id="ARBA00023136"/>
    </source>
</evidence>
<dbReference type="Pfam" id="PF00005">
    <property type="entry name" value="ABC_tran"/>
    <property type="match status" value="2"/>
</dbReference>
<feature type="transmembrane region" description="Helical" evidence="10">
    <location>
        <begin position="144"/>
        <end position="163"/>
    </location>
</feature>
<evidence type="ECO:0000259" key="12">
    <source>
        <dbReference type="PROSITE" id="PS50929"/>
    </source>
</evidence>
<dbReference type="OMA" id="FGHFDFT"/>
<feature type="transmembrane region" description="Helical" evidence="10">
    <location>
        <begin position="518"/>
        <end position="537"/>
    </location>
</feature>
<dbReference type="PROSITE" id="PS50929">
    <property type="entry name" value="ABC_TM1F"/>
    <property type="match status" value="2"/>
</dbReference>
<evidence type="ECO:0000259" key="11">
    <source>
        <dbReference type="PROSITE" id="PS50893"/>
    </source>
</evidence>
<proteinExistence type="predicted"/>
<evidence type="ECO:0000256" key="9">
    <source>
        <dbReference type="SAM" id="MobiDB-lite"/>
    </source>
</evidence>
<evidence type="ECO:0000256" key="6">
    <source>
        <dbReference type="ARBA" id="ARBA00022840"/>
    </source>
</evidence>
<feature type="transmembrane region" description="Helical" evidence="10">
    <location>
        <begin position="480"/>
        <end position="506"/>
    </location>
</feature>
<feature type="transmembrane region" description="Helical" evidence="10">
    <location>
        <begin position="1014"/>
        <end position="1034"/>
    </location>
</feature>
<comment type="caution">
    <text evidence="13">The sequence shown here is derived from an EMBL/GenBank/DDBJ whole genome shotgun (WGS) entry which is preliminary data.</text>
</comment>
<sequence length="1433" mass="158726">MDDSFGPRLFGHFDFTLLFEHSMFQIVPASVFLFSLPFYVYKIVSCQPVVRPGWLLWTKLAVTVAIIAVQLATVVFWYWSPLNSKIALAAAVVYFLSSIGITVMTYASHAYFLQPVLFLAAYLNITLLFDLATIYTYFHRTGLGVIACLTCSLPALKFLLLILEEMPKRSLVIADNRQALSREATAGFWSRSTFLWINPLLLFGFRHVIDNDNLPDLGQQFDSKELYQNLKVCWDKQDQRAKHALLRALVFSMPWPFVYVILPRLLLVGFIFSQPFLLQDVVNVASGQPLQPDSISKDDEVIGLILATALVFCGKAVSRNWYSHIRNQIMVRIRGALISAIYQKSLRISAAESDESAAITLMSTDVAGIERLISLSYDSCAMILEVGLGIAILALFVGTASIFTVVIAIVVTVLSRYMAKRIGVTRKRWNERIEDRVAETSNILAQIKDIKMTGLAPSMASHLNQLRAKEVEVSLTDRRVVCITFGISAFAETITPALVVAATLFWTRAAEPISTARFYTILAVVTLVAQPLAAFFASLPQWSAGFACLSRIQAYLAQEELKDPRRVLRPSSSGSTGNATGLHNRNPNARTRTYAIELENINVSMDLTGSILRDATILVKTGKITMIDGSVGSGKSTLLKVMLGEMMLRNGTALVASPSVAYAGQRPWLLNTTILLNIIGHKPFNRTLYDNVIFICGLSPDFEQLQDGDGTVVGSGGCMLSGGQKQRISIARALYVEADITILDDPFSSLDRETSALIRIRLISDGNATIDGRTLVMTTSMKQHLVDADAAYRVTPEGHVLYLPPSQVDEELEELARNSRSQTMLTTQQSQGSADCFEPPAVVQSATPGVAGQRQMNTVVTHGSLSLYAYFFRPAGALIVIMWLLACALASISEKLPNIFVRVWLDANAGDKTYYTGYAILCVAYPILNSLSAMFFFYFVSAKTARSLHEDLVDTTFRATFEFLTTEDASSILNRFSQDMSMATQRVPALLMPTVFRAVSIFIDIGIISAGASYAAPVIPFFLMLILAIQQYYLRSSRQLRILELDTSKVLVRHFTETAAGIEHIRAFRWQEEVTNEFHASLDLTQRPFYFLYCVQQWLEGVLDLSSAVAAIIVVTFALKFSTSASGNSMGLALLSLIGFSDTISDWVQSSVALETALGAVSRIRSYCTETPTEKYKDEKEPVSSEWPMQGQVELNCVSAIYRAEATPQLSQMNNATVIVRPGETLGIVGRSGSGKSTVLLSILSLLEYKGTISIDDREIRTIPPDLLRSRITTISQGGIHLRGSVKFNLDPFDPALRPSTSIVTTTMYQDALRRVGLWDVISGRGNLTSRMKDMNLSHGQRQLFQVARAILHHQITRSKIVLMDEATSSLDEDTETRMIAVIDNAFRGCTRVIISHRYLTLDSSDAVMVLNQGRAHVIRHTPGQTDWRRELE</sequence>